<evidence type="ECO:0000256" key="1">
    <source>
        <dbReference type="ARBA" id="ARBA00022723"/>
    </source>
</evidence>
<dbReference type="Gene3D" id="3.30.70.100">
    <property type="match status" value="1"/>
</dbReference>
<proteinExistence type="predicted"/>
<dbReference type="PANTHER" id="PTHR45811:SF33">
    <property type="entry name" value="HEAVY METAL-ASSOCIATED ISOPRENYLATED PLANT PROTEIN 2-RELATED"/>
    <property type="match status" value="1"/>
</dbReference>
<evidence type="ECO:0000313" key="3">
    <source>
        <dbReference type="Proteomes" id="UP000623129"/>
    </source>
</evidence>
<dbReference type="InterPro" id="IPR051863">
    <property type="entry name" value="HIPP"/>
</dbReference>
<keyword evidence="1" id="KW-0479">Metal-binding</keyword>
<protein>
    <submittedName>
        <fullName evidence="2">Heavy-metal-associated domain-containing protein</fullName>
    </submittedName>
</protein>
<dbReference type="AlphaFoldDB" id="A0A833QPU4"/>
<gene>
    <name evidence="2" type="ORF">FCM35_KLT13018</name>
</gene>
<evidence type="ECO:0000313" key="2">
    <source>
        <dbReference type="EMBL" id="KAF3323029.1"/>
    </source>
</evidence>
<dbReference type="EMBL" id="SWLB01000024">
    <property type="protein sequence ID" value="KAF3323029.1"/>
    <property type="molecule type" value="Genomic_DNA"/>
</dbReference>
<comment type="caution">
    <text evidence="2">The sequence shown here is derived from an EMBL/GenBank/DDBJ whole genome shotgun (WGS) entry which is preliminary data.</text>
</comment>
<dbReference type="GO" id="GO:0046872">
    <property type="term" value="F:metal ion binding"/>
    <property type="evidence" value="ECO:0007669"/>
    <property type="project" value="UniProtKB-KW"/>
</dbReference>
<keyword evidence="3" id="KW-1185">Reference proteome</keyword>
<dbReference type="PANTHER" id="PTHR45811">
    <property type="entry name" value="COPPER TRANSPORT PROTEIN FAMILY-RELATED"/>
    <property type="match status" value="1"/>
</dbReference>
<dbReference type="Proteomes" id="UP000623129">
    <property type="component" value="Unassembled WGS sequence"/>
</dbReference>
<name>A0A833QPU4_9POAL</name>
<reference evidence="2" key="1">
    <citation type="submission" date="2020-01" db="EMBL/GenBank/DDBJ databases">
        <title>Genome sequence of Kobresia littledalei, the first chromosome-level genome in the family Cyperaceae.</title>
        <authorList>
            <person name="Qu G."/>
        </authorList>
    </citation>
    <scope>NUCLEOTIDE SEQUENCE</scope>
    <source>
        <strain evidence="2">C.B.Clarke</strain>
        <tissue evidence="2">Leaf</tissue>
    </source>
</reference>
<sequence length="91" mass="9909">MDAGIKSLSIDGEKSTLTVVGDVDPVCIISALKKKKKHARIESVGPYKIPDELLKKKILCCTSCSRGPYRPAPYGTVVWHEESQYGGCIIS</sequence>
<dbReference type="OrthoDB" id="691258at2759"/>
<accession>A0A833QPU4</accession>
<organism evidence="2 3">
    <name type="scientific">Carex littledalei</name>
    <dbReference type="NCBI Taxonomy" id="544730"/>
    <lineage>
        <taxon>Eukaryota</taxon>
        <taxon>Viridiplantae</taxon>
        <taxon>Streptophyta</taxon>
        <taxon>Embryophyta</taxon>
        <taxon>Tracheophyta</taxon>
        <taxon>Spermatophyta</taxon>
        <taxon>Magnoliopsida</taxon>
        <taxon>Liliopsida</taxon>
        <taxon>Poales</taxon>
        <taxon>Cyperaceae</taxon>
        <taxon>Cyperoideae</taxon>
        <taxon>Cariceae</taxon>
        <taxon>Carex</taxon>
        <taxon>Carex subgen. Euthyceras</taxon>
    </lineage>
</organism>